<keyword evidence="4" id="KW-1185">Reference proteome</keyword>
<evidence type="ECO:0000256" key="1">
    <source>
        <dbReference type="SAM" id="MobiDB-lite"/>
    </source>
</evidence>
<comment type="caution">
    <text evidence="3">The sequence shown here is derived from an EMBL/GenBank/DDBJ whole genome shotgun (WGS) entry which is preliminary data.</text>
</comment>
<evidence type="ECO:0000313" key="4">
    <source>
        <dbReference type="Proteomes" id="UP000612055"/>
    </source>
</evidence>
<feature type="domain" description="Kazal-like" evidence="2">
    <location>
        <begin position="9"/>
        <end position="58"/>
    </location>
</feature>
<dbReference type="Proteomes" id="UP000612055">
    <property type="component" value="Unassembled WGS sequence"/>
</dbReference>
<dbReference type="InterPro" id="IPR053265">
    <property type="entry name" value="Serpin"/>
</dbReference>
<dbReference type="SUPFAM" id="SSF100895">
    <property type="entry name" value="Kazal-type serine protease inhibitors"/>
    <property type="match status" value="6"/>
</dbReference>
<feature type="domain" description="Kazal-like" evidence="2">
    <location>
        <begin position="344"/>
        <end position="396"/>
    </location>
</feature>
<dbReference type="Pfam" id="PF07648">
    <property type="entry name" value="Kazal_2"/>
    <property type="match status" value="4"/>
</dbReference>
<dbReference type="PROSITE" id="PS00282">
    <property type="entry name" value="KAZAL_1"/>
    <property type="match status" value="3"/>
</dbReference>
<feature type="compositionally biased region" description="Pro residues" evidence="1">
    <location>
        <begin position="171"/>
        <end position="218"/>
    </location>
</feature>
<dbReference type="EMBL" id="JAEHOE010000093">
    <property type="protein sequence ID" value="KAG2487703.1"/>
    <property type="molecule type" value="Genomic_DNA"/>
</dbReference>
<dbReference type="Gene3D" id="3.30.60.30">
    <property type="match status" value="6"/>
</dbReference>
<proteinExistence type="predicted"/>
<dbReference type="InterPro" id="IPR002350">
    <property type="entry name" value="Kazal_dom"/>
</dbReference>
<accession>A0A835XRN2</accession>
<dbReference type="InterPro" id="IPR036058">
    <property type="entry name" value="Kazal_dom_sf"/>
</dbReference>
<dbReference type="PANTHER" id="PTHR21131">
    <property type="entry name" value="SERINE-TYPE ENDOPEPTIDASE INHIBITOR"/>
    <property type="match status" value="1"/>
</dbReference>
<reference evidence="3" key="1">
    <citation type="journal article" date="2020" name="bioRxiv">
        <title>Comparative genomics of Chlamydomonas.</title>
        <authorList>
            <person name="Craig R.J."/>
            <person name="Hasan A.R."/>
            <person name="Ness R.W."/>
            <person name="Keightley P.D."/>
        </authorList>
    </citation>
    <scope>NUCLEOTIDE SEQUENCE</scope>
    <source>
        <strain evidence="3">CCAP 11/70</strain>
    </source>
</reference>
<feature type="domain" description="Kazal-like" evidence="2">
    <location>
        <begin position="251"/>
        <end position="304"/>
    </location>
</feature>
<feature type="domain" description="Kazal-like" evidence="2">
    <location>
        <begin position="122"/>
        <end position="167"/>
    </location>
</feature>
<protein>
    <recommendedName>
        <fullName evidence="2">Kazal-like domain-containing protein</fullName>
    </recommendedName>
</protein>
<dbReference type="CDD" id="cd00104">
    <property type="entry name" value="KAZAL_FS"/>
    <property type="match status" value="2"/>
</dbReference>
<dbReference type="PROSITE" id="PS51465">
    <property type="entry name" value="KAZAL_2"/>
    <property type="match status" value="6"/>
</dbReference>
<dbReference type="PANTHER" id="PTHR21131:SF0">
    <property type="entry name" value="GEO10195P1-RELATED"/>
    <property type="match status" value="1"/>
</dbReference>
<feature type="domain" description="Kazal-like" evidence="2">
    <location>
        <begin position="214"/>
        <end position="247"/>
    </location>
</feature>
<gene>
    <name evidence="3" type="ORF">HYH03_013702</name>
</gene>
<sequence length="398" mass="40970">MADCIGVRAYRDGACPTYGNCGCPAGGVPVCANNGKSYDNECVARCAGTTVAYSGSKCATESGCINMQCPALIQPVCGADGVTYPNYCFALCRQLSWGLGPCVKPPPPTPPPALSPPPTPPPPPPGDCNSCGTEYVPVCGEDGVTYFSLCLATCLGKRVARAGPCGAAGAAPPPPPLPRPPRRPPPAVVRASPPPRRSPPPRKLPPPPRRPRPPHPPPACQCKKNSFKPVCGTNHISYPNKCLARCAGTAVKYEGNCANPAACLGIACPAIEQPVCGADGTTYGNSCWAACTGVTIVRKGPCTPQICGCTAEPVYVCTAKGKGRRAVYTTYLNRCAARCAKAEVAYVGRCADPSGCIGITCPALVAPVCGFDDKEYQNSCLASCTGVSFTAGACRKRG</sequence>
<organism evidence="3 4">
    <name type="scientific">Edaphochlamys debaryana</name>
    <dbReference type="NCBI Taxonomy" id="47281"/>
    <lineage>
        <taxon>Eukaryota</taxon>
        <taxon>Viridiplantae</taxon>
        <taxon>Chlorophyta</taxon>
        <taxon>core chlorophytes</taxon>
        <taxon>Chlorophyceae</taxon>
        <taxon>CS clade</taxon>
        <taxon>Chlamydomonadales</taxon>
        <taxon>Chlamydomonadales incertae sedis</taxon>
        <taxon>Edaphochlamys</taxon>
    </lineage>
</organism>
<feature type="region of interest" description="Disordered" evidence="1">
    <location>
        <begin position="166"/>
        <end position="218"/>
    </location>
</feature>
<evidence type="ECO:0000259" key="2">
    <source>
        <dbReference type="PROSITE" id="PS51465"/>
    </source>
</evidence>
<evidence type="ECO:0000313" key="3">
    <source>
        <dbReference type="EMBL" id="KAG2487703.1"/>
    </source>
</evidence>
<feature type="domain" description="Kazal-like" evidence="2">
    <location>
        <begin position="59"/>
        <end position="104"/>
    </location>
</feature>
<dbReference type="AlphaFoldDB" id="A0A835XRN2"/>
<dbReference type="SMART" id="SM00280">
    <property type="entry name" value="KAZAL"/>
    <property type="match status" value="6"/>
</dbReference>
<dbReference type="OrthoDB" id="544930at2759"/>
<name>A0A835XRN2_9CHLO</name>
<dbReference type="Pfam" id="PF00050">
    <property type="entry name" value="Kazal_1"/>
    <property type="match status" value="2"/>
</dbReference>